<keyword evidence="4 8" id="KW-0812">Transmembrane</keyword>
<evidence type="ECO:0000313" key="9">
    <source>
        <dbReference type="EMBL" id="WKN38676.1"/>
    </source>
</evidence>
<evidence type="ECO:0000256" key="1">
    <source>
        <dbReference type="ARBA" id="ARBA00004651"/>
    </source>
</evidence>
<feature type="transmembrane region" description="Helical" evidence="8">
    <location>
        <begin position="91"/>
        <end position="111"/>
    </location>
</feature>
<dbReference type="SUPFAM" id="SSF52540">
    <property type="entry name" value="P-loop containing nucleoside triphosphate hydrolases"/>
    <property type="match status" value="1"/>
</dbReference>
<gene>
    <name evidence="9" type="ORF">K4G66_08170</name>
</gene>
<dbReference type="InterPro" id="IPR003688">
    <property type="entry name" value="TraG/VirD4"/>
</dbReference>
<dbReference type="PANTHER" id="PTHR37937">
    <property type="entry name" value="CONJUGATIVE TRANSFER: DNA TRANSPORT"/>
    <property type="match status" value="1"/>
</dbReference>
<evidence type="ECO:0000256" key="2">
    <source>
        <dbReference type="ARBA" id="ARBA00008806"/>
    </source>
</evidence>
<dbReference type="CDD" id="cd01127">
    <property type="entry name" value="TrwB_TraG_TraD_VirD4"/>
    <property type="match status" value="1"/>
</dbReference>
<keyword evidence="5 8" id="KW-1133">Transmembrane helix</keyword>
<dbReference type="InterPro" id="IPR027417">
    <property type="entry name" value="P-loop_NTPase"/>
</dbReference>
<keyword evidence="3" id="KW-1003">Cell membrane</keyword>
<sequence length="626" mass="70252">MRAYDTTSLEALLFFWVGLLVLLTLEYLVLIQVDLLSWLSTYEIAAGGIAGIRKIGFFLRGFTALTYAGLSGVLLKSTQSPTEHQGSLRRWRLITTFLLLLMGLYVLITVHDYALPIIVWLYPVSFTGVLILIPMLIHQVQRVMGRSREQVEKRKLESDYSIHIRCKRGWINVVNPFRGTLVIGSSGSGKSESIGNAFLHQFVQKGYSGIVYDFKFPTLSEVVHTTLYQKVMTNLTYYIVNFQDLTRSHRCNPLSPENIPTLAHAEEYARTIVNNLDTGTIKHQEFFSSSATAWLAALIWFYRCEHPEHCTLPHVINTALYEDYTHVISMLEANPGSADLIRSIATAIINKADKQIAGVIASLQIMVTRINSPEIVWVLTGDDFTMNINDPDDPKLLCLGSNPALVDTFRPVISLIIAVALKQMNQPAKCKSFVLLDEAPTLYIPKFELIPATARSNQVASVYMAQDIAQMVDMFGKEKAEVIIANLSNQFYGKASSLPTAKMVSEMIGKEEQRITNHSRGNSRDSKGRYNLSYNASISQQERYLIKSQEVMQLRPGEFIGQTVESSIPYFRAQTRPAIIKPSDPLQAFATGERADLTQLVDANFRQVRKEVAAVVGRYPNVYTAQ</sequence>
<evidence type="ECO:0000256" key="6">
    <source>
        <dbReference type="ARBA" id="ARBA00023136"/>
    </source>
</evidence>
<keyword evidence="6 8" id="KW-0472">Membrane</keyword>
<proteinExistence type="inferred from homology"/>
<dbReference type="InterPro" id="IPR051539">
    <property type="entry name" value="T4SS-coupling_protein"/>
</dbReference>
<dbReference type="AlphaFoldDB" id="A0AA49GRK6"/>
<comment type="similarity">
    <text evidence="2">Belongs to the VirD4/TraG family.</text>
</comment>
<evidence type="ECO:0000256" key="7">
    <source>
        <dbReference type="SAM" id="MobiDB-lite"/>
    </source>
</evidence>
<dbReference type="Gene3D" id="3.40.50.300">
    <property type="entry name" value="P-loop containing nucleotide triphosphate hydrolases"/>
    <property type="match status" value="1"/>
</dbReference>
<reference evidence="9" key="2">
    <citation type="journal article" date="2024" name="Antonie Van Leeuwenhoek">
        <title>Roseihalotalea indica gen. nov., sp. nov., a halophilic Bacteroidetes from mesopelagic Southwest Indian Ocean with higher carbohydrate metabolic potential.</title>
        <authorList>
            <person name="Chen B."/>
            <person name="Zhang M."/>
            <person name="Lin D."/>
            <person name="Ye J."/>
            <person name="Tang K."/>
        </authorList>
    </citation>
    <scope>NUCLEOTIDE SEQUENCE</scope>
    <source>
        <strain evidence="9">TK19036</strain>
    </source>
</reference>
<dbReference type="Pfam" id="PF02534">
    <property type="entry name" value="T4SS-DNA_transf"/>
    <property type="match status" value="1"/>
</dbReference>
<comment type="subcellular location">
    <subcellularLocation>
        <location evidence="1">Cell membrane</location>
        <topology evidence="1">Multi-pass membrane protein</topology>
    </subcellularLocation>
</comment>
<evidence type="ECO:0000256" key="8">
    <source>
        <dbReference type="SAM" id="Phobius"/>
    </source>
</evidence>
<name>A0AA49GRK6_9BACT</name>
<evidence type="ECO:0000256" key="5">
    <source>
        <dbReference type="ARBA" id="ARBA00022989"/>
    </source>
</evidence>
<protein>
    <submittedName>
        <fullName evidence="9">Type IV secretory system conjugative DNA transfer family protein</fullName>
    </submittedName>
</protein>
<accession>A0AA49GRK6</accession>
<dbReference type="EMBL" id="CP120682">
    <property type="protein sequence ID" value="WKN38676.1"/>
    <property type="molecule type" value="Genomic_DNA"/>
</dbReference>
<dbReference type="GO" id="GO:0005886">
    <property type="term" value="C:plasma membrane"/>
    <property type="evidence" value="ECO:0007669"/>
    <property type="project" value="UniProtKB-SubCell"/>
</dbReference>
<evidence type="ECO:0000256" key="3">
    <source>
        <dbReference type="ARBA" id="ARBA00022475"/>
    </source>
</evidence>
<feature type="region of interest" description="Disordered" evidence="7">
    <location>
        <begin position="511"/>
        <end position="530"/>
    </location>
</feature>
<reference evidence="9" key="1">
    <citation type="journal article" date="2023" name="Comput. Struct. Biotechnol. J.">
        <title>Discovery of a novel marine Bacteroidetes with a rich repertoire of carbohydrate-active enzymes.</title>
        <authorList>
            <person name="Chen B."/>
            <person name="Liu G."/>
            <person name="Chen Q."/>
            <person name="Wang H."/>
            <person name="Liu L."/>
            <person name="Tang K."/>
        </authorList>
    </citation>
    <scope>NUCLEOTIDE SEQUENCE</scope>
    <source>
        <strain evidence="9">TK19036</strain>
    </source>
</reference>
<evidence type="ECO:0000256" key="4">
    <source>
        <dbReference type="ARBA" id="ARBA00022692"/>
    </source>
</evidence>
<feature type="transmembrane region" description="Helical" evidence="8">
    <location>
        <begin position="12"/>
        <end position="31"/>
    </location>
</feature>
<feature type="transmembrane region" description="Helical" evidence="8">
    <location>
        <begin position="117"/>
        <end position="137"/>
    </location>
</feature>
<dbReference type="PANTHER" id="PTHR37937:SF1">
    <property type="entry name" value="CONJUGATIVE TRANSFER: DNA TRANSPORT"/>
    <property type="match status" value="1"/>
</dbReference>
<organism evidence="9">
    <name type="scientific">Roseihalotalea indica</name>
    <dbReference type="NCBI Taxonomy" id="2867963"/>
    <lineage>
        <taxon>Bacteria</taxon>
        <taxon>Pseudomonadati</taxon>
        <taxon>Bacteroidota</taxon>
        <taxon>Cytophagia</taxon>
        <taxon>Cytophagales</taxon>
        <taxon>Catalimonadaceae</taxon>
        <taxon>Roseihalotalea</taxon>
    </lineage>
</organism>